<dbReference type="HOGENOM" id="CLU_077168_4_1_11"/>
<evidence type="ECO:0000256" key="6">
    <source>
        <dbReference type="ARBA" id="ARBA00022777"/>
    </source>
</evidence>
<dbReference type="InterPro" id="IPR006001">
    <property type="entry name" value="Therm_gnt_kin"/>
</dbReference>
<dbReference type="GO" id="GO:0019521">
    <property type="term" value="P:D-gluconate metabolic process"/>
    <property type="evidence" value="ECO:0007669"/>
    <property type="project" value="UniProtKB-KW"/>
</dbReference>
<evidence type="ECO:0000313" key="12">
    <source>
        <dbReference type="Proteomes" id="UP000000849"/>
    </source>
</evidence>
<comment type="pathway">
    <text evidence="1">Carbohydrate acid metabolism.</text>
</comment>
<reference evidence="11 12" key="1">
    <citation type="journal article" date="2010" name="Stand. Genomic Sci.">
        <title>Complete genome sequence of Cellulomonas flavigena type strain (134).</title>
        <authorList>
            <person name="Abt B."/>
            <person name="Foster B."/>
            <person name="Lapidus A."/>
            <person name="Clum A."/>
            <person name="Sun H."/>
            <person name="Pukall R."/>
            <person name="Lucas S."/>
            <person name="Glavina Del Rio T."/>
            <person name="Nolan M."/>
            <person name="Tice H."/>
            <person name="Cheng J.F."/>
            <person name="Pitluck S."/>
            <person name="Liolios K."/>
            <person name="Ivanova N."/>
            <person name="Mavromatis K."/>
            <person name="Ovchinnikova G."/>
            <person name="Pati A."/>
            <person name="Goodwin L."/>
            <person name="Chen A."/>
            <person name="Palaniappan K."/>
            <person name="Land M."/>
            <person name="Hauser L."/>
            <person name="Chang Y.J."/>
            <person name="Jeffries C.D."/>
            <person name="Rohde M."/>
            <person name="Goker M."/>
            <person name="Woyke T."/>
            <person name="Bristow J."/>
            <person name="Eisen J.A."/>
            <person name="Markowitz V."/>
            <person name="Hugenholtz P."/>
            <person name="Kyrpides N.C."/>
            <person name="Klenk H.P."/>
        </authorList>
    </citation>
    <scope>NUCLEOTIDE SEQUENCE [LARGE SCALE GENOMIC DNA]</scope>
    <source>
        <strain evidence="12">ATCC 482 / DSM 20109 / BCRC 11376 / JCM 18109 / NBRC 3775 / NCIMB 8073 / NRS 134</strain>
    </source>
</reference>
<evidence type="ECO:0000313" key="11">
    <source>
        <dbReference type="EMBL" id="ADG76080.1"/>
    </source>
</evidence>
<evidence type="ECO:0000256" key="3">
    <source>
        <dbReference type="ARBA" id="ARBA00012054"/>
    </source>
</evidence>
<dbReference type="EMBL" id="CP001964">
    <property type="protein sequence ID" value="ADG76080.1"/>
    <property type="molecule type" value="Genomic_DNA"/>
</dbReference>
<evidence type="ECO:0000256" key="5">
    <source>
        <dbReference type="ARBA" id="ARBA00022741"/>
    </source>
</evidence>
<dbReference type="GO" id="GO:0005737">
    <property type="term" value="C:cytoplasm"/>
    <property type="evidence" value="ECO:0007669"/>
    <property type="project" value="TreeGrafter"/>
</dbReference>
<keyword evidence="7 10" id="KW-0067">ATP-binding</keyword>
<dbReference type="Proteomes" id="UP000000849">
    <property type="component" value="Chromosome"/>
</dbReference>
<dbReference type="KEGG" id="cfl:Cfla_3198"/>
<dbReference type="RefSeq" id="WP_013118411.1">
    <property type="nucleotide sequence ID" value="NC_014151.1"/>
</dbReference>
<dbReference type="EC" id="2.7.1.12" evidence="3 10"/>
<evidence type="ECO:0000256" key="8">
    <source>
        <dbReference type="ARBA" id="ARBA00023064"/>
    </source>
</evidence>
<dbReference type="STRING" id="446466.Cfla_3198"/>
<evidence type="ECO:0000256" key="7">
    <source>
        <dbReference type="ARBA" id="ARBA00022840"/>
    </source>
</evidence>
<gene>
    <name evidence="11" type="ordered locus">Cfla_3198</name>
</gene>
<evidence type="ECO:0000256" key="9">
    <source>
        <dbReference type="ARBA" id="ARBA00048090"/>
    </source>
</evidence>
<comment type="similarity">
    <text evidence="2 10">Belongs to the gluconokinase GntK/GntV family.</text>
</comment>
<keyword evidence="12" id="KW-1185">Reference proteome</keyword>
<accession>D5ULX4</accession>
<keyword evidence="8" id="KW-0311">Gluconate utilization</keyword>
<evidence type="ECO:0000256" key="1">
    <source>
        <dbReference type="ARBA" id="ARBA00004761"/>
    </source>
</evidence>
<dbReference type="AlphaFoldDB" id="D5ULX4"/>
<dbReference type="InterPro" id="IPR027417">
    <property type="entry name" value="P-loop_NTPase"/>
</dbReference>
<dbReference type="eggNOG" id="COG3265">
    <property type="taxonomic scope" value="Bacteria"/>
</dbReference>
<sequence length="166" mass="17640">MDVEHLVVMGVSGIGKSTVGRELARRLGRPFLEGDDLHPEANVARMSAGVALLDEDREPWLAAVRDAMTEHAGAGTSTVVACSALRRSYRAVLREATGRVRFVLLDVTGDVLRRRVATRTGHWMPPALLDSQLATLEPLAPDEDGVTVPVGGPPDAVAADVLTALT</sequence>
<dbReference type="CDD" id="cd02021">
    <property type="entry name" value="GntK"/>
    <property type="match status" value="1"/>
</dbReference>
<keyword evidence="6 10" id="KW-0418">Kinase</keyword>
<dbReference type="PANTHER" id="PTHR43442">
    <property type="entry name" value="GLUCONOKINASE-RELATED"/>
    <property type="match status" value="1"/>
</dbReference>
<name>D5ULX4_CELFN</name>
<dbReference type="GO" id="GO:0046316">
    <property type="term" value="F:gluconokinase activity"/>
    <property type="evidence" value="ECO:0007669"/>
    <property type="project" value="UniProtKB-EC"/>
</dbReference>
<dbReference type="Gene3D" id="3.40.50.300">
    <property type="entry name" value="P-loop containing nucleotide triphosphate hydrolases"/>
    <property type="match status" value="1"/>
</dbReference>
<evidence type="ECO:0000256" key="2">
    <source>
        <dbReference type="ARBA" id="ARBA00008420"/>
    </source>
</evidence>
<comment type="catalytic activity">
    <reaction evidence="9 10">
        <text>D-gluconate + ATP = 6-phospho-D-gluconate + ADP + H(+)</text>
        <dbReference type="Rhea" id="RHEA:19433"/>
        <dbReference type="ChEBI" id="CHEBI:15378"/>
        <dbReference type="ChEBI" id="CHEBI:18391"/>
        <dbReference type="ChEBI" id="CHEBI:30616"/>
        <dbReference type="ChEBI" id="CHEBI:58759"/>
        <dbReference type="ChEBI" id="CHEBI:456216"/>
        <dbReference type="EC" id="2.7.1.12"/>
    </reaction>
</comment>
<protein>
    <recommendedName>
        <fullName evidence="3 10">Gluconokinase</fullName>
        <ecNumber evidence="3 10">2.7.1.12</ecNumber>
    </recommendedName>
</protein>
<keyword evidence="5 10" id="KW-0547">Nucleotide-binding</keyword>
<dbReference type="GO" id="GO:0005524">
    <property type="term" value="F:ATP binding"/>
    <property type="evidence" value="ECO:0007669"/>
    <property type="project" value="UniProtKB-KW"/>
</dbReference>
<organism evidence="11 12">
    <name type="scientific">Cellulomonas flavigena (strain ATCC 482 / DSM 20109 / BCRC 11376 / JCM 18109 / NBRC 3775 / NCIMB 8073 / NRS 134)</name>
    <dbReference type="NCBI Taxonomy" id="446466"/>
    <lineage>
        <taxon>Bacteria</taxon>
        <taxon>Bacillati</taxon>
        <taxon>Actinomycetota</taxon>
        <taxon>Actinomycetes</taxon>
        <taxon>Micrococcales</taxon>
        <taxon>Cellulomonadaceae</taxon>
        <taxon>Cellulomonas</taxon>
    </lineage>
</organism>
<keyword evidence="4 10" id="KW-0808">Transferase</keyword>
<proteinExistence type="inferred from homology"/>
<dbReference type="Pfam" id="PF13671">
    <property type="entry name" value="AAA_33"/>
    <property type="match status" value="1"/>
</dbReference>
<dbReference type="PANTHER" id="PTHR43442:SF3">
    <property type="entry name" value="GLUCONOKINASE-RELATED"/>
    <property type="match status" value="1"/>
</dbReference>
<dbReference type="FunFam" id="3.40.50.300:FF:000522">
    <property type="entry name" value="Gluconokinase"/>
    <property type="match status" value="1"/>
</dbReference>
<evidence type="ECO:0000256" key="10">
    <source>
        <dbReference type="RuleBase" id="RU363066"/>
    </source>
</evidence>
<dbReference type="SUPFAM" id="SSF52540">
    <property type="entry name" value="P-loop containing nucleoside triphosphate hydrolases"/>
    <property type="match status" value="1"/>
</dbReference>
<evidence type="ECO:0000256" key="4">
    <source>
        <dbReference type="ARBA" id="ARBA00022679"/>
    </source>
</evidence>
<dbReference type="NCBIfam" id="TIGR01313">
    <property type="entry name" value="therm_gnt_kin"/>
    <property type="match status" value="1"/>
</dbReference>